<dbReference type="EMBL" id="GL890954">
    <property type="protein sequence ID" value="EGJ30416.1"/>
    <property type="molecule type" value="Genomic_DNA"/>
</dbReference>
<name>F4XYK3_9CYAN</name>
<sequence length="77" mass="8608">MGKNRRGILSIIDHKNLPTLLELGFFLLVGWAKNPLACRIGKNSWVILSIIDHKNLPTLTLIELGFFLLVGWAKIVG</sequence>
<dbReference type="Proteomes" id="UP000003959">
    <property type="component" value="Unassembled WGS sequence"/>
</dbReference>
<evidence type="ECO:0000313" key="1">
    <source>
        <dbReference type="EMBL" id="EGJ30416.1"/>
    </source>
</evidence>
<evidence type="ECO:0000313" key="2">
    <source>
        <dbReference type="Proteomes" id="UP000003959"/>
    </source>
</evidence>
<organism evidence="1 2">
    <name type="scientific">Moorena producens 3L</name>
    <dbReference type="NCBI Taxonomy" id="489825"/>
    <lineage>
        <taxon>Bacteria</taxon>
        <taxon>Bacillati</taxon>
        <taxon>Cyanobacteriota</taxon>
        <taxon>Cyanophyceae</taxon>
        <taxon>Coleofasciculales</taxon>
        <taxon>Coleofasciculaceae</taxon>
        <taxon>Moorena</taxon>
    </lineage>
</organism>
<reference evidence="2" key="1">
    <citation type="journal article" date="2011" name="Proc. Natl. Acad. Sci. U.S.A.">
        <title>Genomic insights into the physiology and ecology of the marine filamentous cyanobacterium Lyngbya majuscula.</title>
        <authorList>
            <person name="Jones A.C."/>
            <person name="Monroe E.A."/>
            <person name="Podell S."/>
            <person name="Hess W.R."/>
            <person name="Klages S."/>
            <person name="Esquenazi E."/>
            <person name="Niessen S."/>
            <person name="Hoover H."/>
            <person name="Rothmann M."/>
            <person name="Lasken R.S."/>
            <person name="Yates J.R.III."/>
            <person name="Reinhardt R."/>
            <person name="Kube M."/>
            <person name="Burkart M.D."/>
            <person name="Allen E.E."/>
            <person name="Dorrestein P.C."/>
            <person name="Gerwick W.H."/>
            <person name="Gerwick L."/>
        </authorList>
    </citation>
    <scope>NUCLEOTIDE SEQUENCE [LARGE SCALE GENOMIC DNA]</scope>
    <source>
        <strain evidence="2">3L</strain>
    </source>
</reference>
<dbReference type="HOGENOM" id="CLU_2634203_0_0_3"/>
<protein>
    <submittedName>
        <fullName evidence="1">Uncharacterized protein</fullName>
    </submittedName>
</protein>
<gene>
    <name evidence="1" type="ORF">LYNGBM3L_50850</name>
</gene>
<dbReference type="AlphaFoldDB" id="F4XYK3"/>
<keyword evidence="2" id="KW-1185">Reference proteome</keyword>
<accession>F4XYK3</accession>
<proteinExistence type="predicted"/>